<keyword evidence="3" id="KW-0233">DNA recombination</keyword>
<dbReference type="EMBL" id="HE580270">
    <property type="protein sequence ID" value="CCD24755.1"/>
    <property type="molecule type" value="Genomic_DNA"/>
</dbReference>
<dbReference type="PIRSF" id="PIRSF022936">
    <property type="entry name" value="RAD59_fungi"/>
    <property type="match status" value="1"/>
</dbReference>
<comment type="similarity">
    <text evidence="1">Belongs to the RAD52 family.</text>
</comment>
<protein>
    <recommendedName>
        <fullName evidence="8">DNA repair protein RAD59</fullName>
    </recommendedName>
</protein>
<dbReference type="KEGG" id="ndi:NDAI_0D04410"/>
<dbReference type="GeneID" id="11495158"/>
<sequence length="266" mass="30333">MSSFQSNHVSYEGTVYSTRPGLELQDFQLEEDWNGRPASEWSVTRIGILQSKIEKYTYKIYHSNRFGKHNLSKLIARHKLVEFANETFGFDGWHMDVIDIDARELLNSSAKVNLTKTIGTNTNNNENSEDNDRKPKKIGIKDDEESKDNDNGDHNIKHTVLAEAQVRITLKDGTNTQMGGIGKATMPFKGDSFSKAKKEAVNDALKKALLSFEKIILDYETKVENNYYVDGLYVNKIKQTNFETIHDSNTNNNDISVPSRIKQEEF</sequence>
<evidence type="ECO:0000256" key="2">
    <source>
        <dbReference type="ARBA" id="ARBA00022763"/>
    </source>
</evidence>
<dbReference type="AlphaFoldDB" id="G0WAE4"/>
<dbReference type="RefSeq" id="XP_003669998.1">
    <property type="nucleotide sequence ID" value="XM_003669950.1"/>
</dbReference>
<dbReference type="GO" id="GO:0000722">
    <property type="term" value="P:telomere maintenance via recombination"/>
    <property type="evidence" value="ECO:0007669"/>
    <property type="project" value="EnsemblFungi"/>
</dbReference>
<evidence type="ECO:0000256" key="1">
    <source>
        <dbReference type="ARBA" id="ARBA00006638"/>
    </source>
</evidence>
<dbReference type="OrthoDB" id="206565at2759"/>
<gene>
    <name evidence="6" type="primary">NDAI0D04410</name>
    <name evidence="6" type="ordered locus">NDAI_0D04410</name>
</gene>
<dbReference type="Pfam" id="PF04098">
    <property type="entry name" value="Rad52_Rad22"/>
    <property type="match status" value="1"/>
</dbReference>
<evidence type="ECO:0008006" key="8">
    <source>
        <dbReference type="Google" id="ProtNLM"/>
    </source>
</evidence>
<dbReference type="InterPro" id="IPR042525">
    <property type="entry name" value="Rad52_Rad59_Rad22_sf"/>
</dbReference>
<dbReference type="GO" id="GO:2000278">
    <property type="term" value="P:regulation of DNA biosynthetic process"/>
    <property type="evidence" value="ECO:0007669"/>
    <property type="project" value="EnsemblFungi"/>
</dbReference>
<dbReference type="Proteomes" id="UP000000689">
    <property type="component" value="Chromosome 4"/>
</dbReference>
<dbReference type="GO" id="GO:0045002">
    <property type="term" value="P:double-strand break repair via single-strand annealing"/>
    <property type="evidence" value="ECO:0007669"/>
    <property type="project" value="EnsemblFungi"/>
</dbReference>
<dbReference type="GO" id="GO:0006277">
    <property type="term" value="P:DNA amplification"/>
    <property type="evidence" value="ECO:0007669"/>
    <property type="project" value="EnsemblFungi"/>
</dbReference>
<name>G0WAE4_NAUDC</name>
<evidence type="ECO:0000256" key="5">
    <source>
        <dbReference type="SAM" id="MobiDB-lite"/>
    </source>
</evidence>
<feature type="region of interest" description="Disordered" evidence="5">
    <location>
        <begin position="246"/>
        <end position="266"/>
    </location>
</feature>
<accession>G0WAE4</accession>
<evidence type="ECO:0000313" key="7">
    <source>
        <dbReference type="Proteomes" id="UP000000689"/>
    </source>
</evidence>
<dbReference type="HOGENOM" id="CLU_091426_0_0_1"/>
<dbReference type="GO" id="GO:0005634">
    <property type="term" value="C:nucleus"/>
    <property type="evidence" value="ECO:0007669"/>
    <property type="project" value="EnsemblFungi"/>
</dbReference>
<dbReference type="InterPro" id="IPR016810">
    <property type="entry name" value="Rad59"/>
</dbReference>
<dbReference type="GO" id="GO:0043504">
    <property type="term" value="P:mitochondrial DNA repair"/>
    <property type="evidence" value="ECO:0007669"/>
    <property type="project" value="EnsemblFungi"/>
</dbReference>
<dbReference type="STRING" id="1071378.G0WAE4"/>
<dbReference type="InterPro" id="IPR041247">
    <property type="entry name" value="Rad52_fam"/>
</dbReference>
<dbReference type="PANTHER" id="PTHR12132">
    <property type="entry name" value="DNA REPAIR AND RECOMBINATION PROTEIN RAD52, RAD59"/>
    <property type="match status" value="1"/>
</dbReference>
<dbReference type="InterPro" id="IPR007232">
    <property type="entry name" value="Rad52_Rad59_Rad22"/>
</dbReference>
<evidence type="ECO:0000313" key="6">
    <source>
        <dbReference type="EMBL" id="CCD24755.1"/>
    </source>
</evidence>
<dbReference type="SUPFAM" id="SSF54768">
    <property type="entry name" value="dsRNA-binding domain-like"/>
    <property type="match status" value="2"/>
</dbReference>
<feature type="compositionally biased region" description="Polar residues" evidence="5">
    <location>
        <begin position="246"/>
        <end position="256"/>
    </location>
</feature>
<keyword evidence="7" id="KW-1185">Reference proteome</keyword>
<feature type="region of interest" description="Disordered" evidence="5">
    <location>
        <begin position="117"/>
        <end position="155"/>
    </location>
</feature>
<dbReference type="GO" id="GO:0000724">
    <property type="term" value="P:double-strand break repair via homologous recombination"/>
    <property type="evidence" value="ECO:0007669"/>
    <property type="project" value="TreeGrafter"/>
</dbReference>
<dbReference type="Gene3D" id="3.30.390.80">
    <property type="entry name" value="DNA repair protein Rad52/59/22"/>
    <property type="match status" value="1"/>
</dbReference>
<dbReference type="GO" id="GO:0005759">
    <property type="term" value="C:mitochondrial matrix"/>
    <property type="evidence" value="ECO:0007669"/>
    <property type="project" value="EnsemblFungi"/>
</dbReference>
<evidence type="ECO:0000256" key="3">
    <source>
        <dbReference type="ARBA" id="ARBA00023172"/>
    </source>
</evidence>
<keyword evidence="2" id="KW-0227">DNA damage</keyword>
<proteinExistence type="inferred from homology"/>
<reference evidence="6 7" key="1">
    <citation type="journal article" date="2011" name="Proc. Natl. Acad. Sci. U.S.A.">
        <title>Evolutionary erosion of yeast sex chromosomes by mating-type switching accidents.</title>
        <authorList>
            <person name="Gordon J.L."/>
            <person name="Armisen D."/>
            <person name="Proux-Wera E."/>
            <person name="Oheigeartaigh S.S."/>
            <person name="Byrne K.P."/>
            <person name="Wolfe K.H."/>
        </authorList>
    </citation>
    <scope>NUCLEOTIDE SEQUENCE [LARGE SCALE GENOMIC DNA]</scope>
    <source>
        <strain evidence="7">ATCC 10597 / BCRC 20456 / CBS 421 / NBRC 0211 / NRRL Y-12639</strain>
    </source>
</reference>
<keyword evidence="4" id="KW-0234">DNA repair</keyword>
<dbReference type="eggNOG" id="KOG4141">
    <property type="taxonomic scope" value="Eukaryota"/>
</dbReference>
<dbReference type="PANTHER" id="PTHR12132:SF2">
    <property type="entry name" value="DNA REPAIR PROTEIN RAD59"/>
    <property type="match status" value="1"/>
</dbReference>
<organism evidence="6 7">
    <name type="scientific">Naumovozyma dairenensis (strain ATCC 10597 / BCRC 20456 / CBS 421 / NBRC 0211 / NRRL Y-12639)</name>
    <name type="common">Saccharomyces dairenensis</name>
    <dbReference type="NCBI Taxonomy" id="1071378"/>
    <lineage>
        <taxon>Eukaryota</taxon>
        <taxon>Fungi</taxon>
        <taxon>Dikarya</taxon>
        <taxon>Ascomycota</taxon>
        <taxon>Saccharomycotina</taxon>
        <taxon>Saccharomycetes</taxon>
        <taxon>Saccharomycetales</taxon>
        <taxon>Saccharomycetaceae</taxon>
        <taxon>Naumovozyma</taxon>
    </lineage>
</organism>
<evidence type="ECO:0000256" key="4">
    <source>
        <dbReference type="ARBA" id="ARBA00023204"/>
    </source>
</evidence>